<evidence type="ECO:0000313" key="1">
    <source>
        <dbReference type="EMBL" id="CAI9149478.1"/>
    </source>
</evidence>
<reference evidence="1" key="1">
    <citation type="submission" date="2023-04" db="EMBL/GenBank/DDBJ databases">
        <authorList>
            <consortium name="ELIXIR-Norway"/>
        </authorList>
    </citation>
    <scope>NUCLEOTIDE SEQUENCE [LARGE SCALE GENOMIC DNA]</scope>
</reference>
<dbReference type="EMBL" id="CATKSN020000328">
    <property type="protein sequence ID" value="CAI9149478.1"/>
    <property type="molecule type" value="Genomic_DNA"/>
</dbReference>
<gene>
    <name evidence="1" type="ORF">MRATA1EN1_LOCUS31096</name>
</gene>
<organism evidence="1 2">
    <name type="scientific">Rangifer tarandus platyrhynchus</name>
    <name type="common">Svalbard reindeer</name>
    <dbReference type="NCBI Taxonomy" id="3082113"/>
    <lineage>
        <taxon>Eukaryota</taxon>
        <taxon>Metazoa</taxon>
        <taxon>Chordata</taxon>
        <taxon>Craniata</taxon>
        <taxon>Vertebrata</taxon>
        <taxon>Euteleostomi</taxon>
        <taxon>Mammalia</taxon>
        <taxon>Eutheria</taxon>
        <taxon>Laurasiatheria</taxon>
        <taxon>Artiodactyla</taxon>
        <taxon>Ruminantia</taxon>
        <taxon>Pecora</taxon>
        <taxon>Cervidae</taxon>
        <taxon>Odocoileinae</taxon>
        <taxon>Rangifer</taxon>
    </lineage>
</organism>
<comment type="caution">
    <text evidence="1">The sequence shown here is derived from an EMBL/GenBank/DDBJ whole genome shotgun (WGS) entry which is preliminary data.</text>
</comment>
<sequence>MRWKNAPLHRAVEMPSWRDKLVIMAVECLVYEAVCYLPDPAPVHISVPRELIRMRWQREDFLHLEMSVRAKTTVRSLHRQANMLMRYISLGTRGERSNRRPSLVFRCFERCGPGTADGR</sequence>
<protein>
    <submittedName>
        <fullName evidence="1">Uncharacterized protein</fullName>
    </submittedName>
</protein>
<name>A0ABN8XMR7_RANTA</name>
<accession>A0ABN8XMR7</accession>
<keyword evidence="2" id="KW-1185">Reference proteome</keyword>
<dbReference type="Proteomes" id="UP001176941">
    <property type="component" value="Unassembled WGS sequence"/>
</dbReference>
<evidence type="ECO:0000313" key="2">
    <source>
        <dbReference type="Proteomes" id="UP001176941"/>
    </source>
</evidence>
<proteinExistence type="predicted"/>